<dbReference type="EMBL" id="RXIC02000021">
    <property type="protein sequence ID" value="KAB1220040.1"/>
    <property type="molecule type" value="Genomic_DNA"/>
</dbReference>
<dbReference type="Proteomes" id="UP000516437">
    <property type="component" value="Chromosome 3"/>
</dbReference>
<evidence type="ECO:0000313" key="3">
    <source>
        <dbReference type="Proteomes" id="UP000516437"/>
    </source>
</evidence>
<dbReference type="OrthoDB" id="1934719at2759"/>
<proteinExistence type="predicted"/>
<dbReference type="InterPro" id="IPR000477">
    <property type="entry name" value="RT_dom"/>
</dbReference>
<dbReference type="Pfam" id="PF00078">
    <property type="entry name" value="RVT_1"/>
    <property type="match status" value="1"/>
</dbReference>
<dbReference type="PANTHER" id="PTHR46890">
    <property type="entry name" value="NON-LTR RETROLELEMENT REVERSE TRANSCRIPTASE-LIKE PROTEIN-RELATED"/>
    <property type="match status" value="1"/>
</dbReference>
<evidence type="ECO:0000313" key="2">
    <source>
        <dbReference type="EMBL" id="KAB1220040.1"/>
    </source>
</evidence>
<dbReference type="PANTHER" id="PTHR46890:SF48">
    <property type="entry name" value="RNA-DIRECTED DNA POLYMERASE"/>
    <property type="match status" value="1"/>
</dbReference>
<reference evidence="2 3" key="1">
    <citation type="journal article" date="2019" name="Plant Biotechnol. J.">
        <title>The red bayberry genome and genetic basis of sex determination.</title>
        <authorList>
            <person name="Jia H.M."/>
            <person name="Jia H.J."/>
            <person name="Cai Q.L."/>
            <person name="Wang Y."/>
            <person name="Zhao H.B."/>
            <person name="Yang W.F."/>
            <person name="Wang G.Y."/>
            <person name="Li Y.H."/>
            <person name="Zhan D.L."/>
            <person name="Shen Y.T."/>
            <person name="Niu Q.F."/>
            <person name="Chang L."/>
            <person name="Qiu J."/>
            <person name="Zhao L."/>
            <person name="Xie H.B."/>
            <person name="Fu W.Y."/>
            <person name="Jin J."/>
            <person name="Li X.W."/>
            <person name="Jiao Y."/>
            <person name="Zhou C.C."/>
            <person name="Tu T."/>
            <person name="Chai C.Y."/>
            <person name="Gao J.L."/>
            <person name="Fan L.J."/>
            <person name="van de Weg E."/>
            <person name="Wang J.Y."/>
            <person name="Gao Z.S."/>
        </authorList>
    </citation>
    <scope>NUCLEOTIDE SEQUENCE [LARGE SCALE GENOMIC DNA]</scope>
    <source>
        <tissue evidence="2">Leaves</tissue>
    </source>
</reference>
<dbReference type="InterPro" id="IPR052343">
    <property type="entry name" value="Retrotransposon-Effector_Assoc"/>
</dbReference>
<comment type="caution">
    <text evidence="2">The sequence shown here is derived from an EMBL/GenBank/DDBJ whole genome shotgun (WGS) entry which is preliminary data.</text>
</comment>
<name>A0A6A1WB47_9ROSI</name>
<keyword evidence="3" id="KW-1185">Reference proteome</keyword>
<dbReference type="AlphaFoldDB" id="A0A6A1WB47"/>
<protein>
    <recommendedName>
        <fullName evidence="1">Reverse transcriptase domain-containing protein</fullName>
    </recommendedName>
</protein>
<sequence>MEIHCAVKELGGAKSPGPDGLTASFYQKFWPTVSKSVCSMVKSFFHSGYLLKQLNHTFIALIPKTANPASVSQFRPISLCNVSYKIISKLLANRLKQVLSKLISPTQTAFVPSRVIQEKSVVAAELIHSM</sequence>
<organism evidence="2 3">
    <name type="scientific">Morella rubra</name>
    <name type="common">Chinese bayberry</name>
    <dbReference type="NCBI Taxonomy" id="262757"/>
    <lineage>
        <taxon>Eukaryota</taxon>
        <taxon>Viridiplantae</taxon>
        <taxon>Streptophyta</taxon>
        <taxon>Embryophyta</taxon>
        <taxon>Tracheophyta</taxon>
        <taxon>Spermatophyta</taxon>
        <taxon>Magnoliopsida</taxon>
        <taxon>eudicotyledons</taxon>
        <taxon>Gunneridae</taxon>
        <taxon>Pentapetalae</taxon>
        <taxon>rosids</taxon>
        <taxon>fabids</taxon>
        <taxon>Fagales</taxon>
        <taxon>Myricaceae</taxon>
        <taxon>Morella</taxon>
    </lineage>
</organism>
<gene>
    <name evidence="2" type="ORF">CJ030_MR3G019437</name>
</gene>
<accession>A0A6A1WB47</accession>
<evidence type="ECO:0000259" key="1">
    <source>
        <dbReference type="Pfam" id="PF00078"/>
    </source>
</evidence>
<feature type="domain" description="Reverse transcriptase" evidence="1">
    <location>
        <begin position="62"/>
        <end position="118"/>
    </location>
</feature>